<protein>
    <recommendedName>
        <fullName evidence="2">CS domain-containing protein</fullName>
    </recommendedName>
</protein>
<accession>A0A1R2BX41</accession>
<dbReference type="PROSITE" id="PS51203">
    <property type="entry name" value="CS"/>
    <property type="match status" value="1"/>
</dbReference>
<dbReference type="OrthoDB" id="313440at2759"/>
<dbReference type="SUPFAM" id="SSF49764">
    <property type="entry name" value="HSP20-like chaperones"/>
    <property type="match status" value="1"/>
</dbReference>
<reference evidence="3 4" key="1">
    <citation type="submission" date="2016-11" db="EMBL/GenBank/DDBJ databases">
        <title>The macronuclear genome of Stentor coeruleus: a giant cell with tiny introns.</title>
        <authorList>
            <person name="Slabodnick M."/>
            <person name="Ruby J.G."/>
            <person name="Reiff S.B."/>
            <person name="Swart E.C."/>
            <person name="Gosai S."/>
            <person name="Prabakaran S."/>
            <person name="Witkowska E."/>
            <person name="Larue G.E."/>
            <person name="Fisher S."/>
            <person name="Freeman R.M."/>
            <person name="Gunawardena J."/>
            <person name="Chu W."/>
            <person name="Stover N.A."/>
            <person name="Gregory B.D."/>
            <person name="Nowacki M."/>
            <person name="Derisi J."/>
            <person name="Roy S.W."/>
            <person name="Marshall W.F."/>
            <person name="Sood P."/>
        </authorList>
    </citation>
    <scope>NUCLEOTIDE SEQUENCE [LARGE SCALE GENOMIC DNA]</scope>
    <source>
        <strain evidence="3">WM001</strain>
    </source>
</reference>
<evidence type="ECO:0000313" key="3">
    <source>
        <dbReference type="EMBL" id="OMJ81373.1"/>
    </source>
</evidence>
<dbReference type="AlphaFoldDB" id="A0A1R2BX41"/>
<name>A0A1R2BX41_9CILI</name>
<gene>
    <name evidence="3" type="ORF">SteCoe_18163</name>
</gene>
<keyword evidence="4" id="KW-1185">Reference proteome</keyword>
<comment type="caution">
    <text evidence="3">The sequence shown here is derived from an EMBL/GenBank/DDBJ whole genome shotgun (WGS) entry which is preliminary data.</text>
</comment>
<evidence type="ECO:0000313" key="4">
    <source>
        <dbReference type="Proteomes" id="UP000187209"/>
    </source>
</evidence>
<dbReference type="InterPro" id="IPR007052">
    <property type="entry name" value="CS_dom"/>
</dbReference>
<dbReference type="CDD" id="cd06463">
    <property type="entry name" value="p23_like"/>
    <property type="match status" value="1"/>
</dbReference>
<dbReference type="InterPro" id="IPR008978">
    <property type="entry name" value="HSP20-like_chaperone"/>
</dbReference>
<organism evidence="3 4">
    <name type="scientific">Stentor coeruleus</name>
    <dbReference type="NCBI Taxonomy" id="5963"/>
    <lineage>
        <taxon>Eukaryota</taxon>
        <taxon>Sar</taxon>
        <taxon>Alveolata</taxon>
        <taxon>Ciliophora</taxon>
        <taxon>Postciliodesmatophora</taxon>
        <taxon>Heterotrichea</taxon>
        <taxon>Heterotrichida</taxon>
        <taxon>Stentoridae</taxon>
        <taxon>Stentor</taxon>
    </lineage>
</organism>
<evidence type="ECO:0000259" key="2">
    <source>
        <dbReference type="PROSITE" id="PS51203"/>
    </source>
</evidence>
<feature type="domain" description="CS" evidence="2">
    <location>
        <begin position="99"/>
        <end position="199"/>
    </location>
</feature>
<proteinExistence type="predicted"/>
<dbReference type="Proteomes" id="UP000187209">
    <property type="component" value="Unassembled WGS sequence"/>
</dbReference>
<feature type="signal peptide" evidence="1">
    <location>
        <begin position="1"/>
        <end position="16"/>
    </location>
</feature>
<sequence length="269" mass="31236">MAIMFYYLLTLALTNAQCEVGIQESDLVQIAQSSELIDEKCIFLALDQGWLDTAYSLILSGTYKNQEFSSSLKSYPRELKKNLDKITTLVEKKNPKFQTVYPAFQWAQSTKAIFLDIKYSHRLETSACSNIRDVDVQILPDKFFFSAKCIRSGQNVRLLLEYEHYGEIIVEDSKYTQLKSGRLSVEIKKAKEEVWDLPMKGKKPSNMHIWWEVREKYETEVNELKGEPEETKKKDDSEFDELLNNPNVVIENSYVNGKYVDNTKERGYS</sequence>
<keyword evidence="1" id="KW-0732">Signal</keyword>
<feature type="chain" id="PRO_5012593669" description="CS domain-containing protein" evidence="1">
    <location>
        <begin position="17"/>
        <end position="269"/>
    </location>
</feature>
<evidence type="ECO:0000256" key="1">
    <source>
        <dbReference type="SAM" id="SignalP"/>
    </source>
</evidence>
<dbReference type="Gene3D" id="2.60.40.790">
    <property type="match status" value="1"/>
</dbReference>
<dbReference type="EMBL" id="MPUH01000383">
    <property type="protein sequence ID" value="OMJ81373.1"/>
    <property type="molecule type" value="Genomic_DNA"/>
</dbReference>